<dbReference type="Pfam" id="PF19300">
    <property type="entry name" value="BPD_transp_1_N"/>
    <property type="match status" value="1"/>
</dbReference>
<dbReference type="Pfam" id="PF00528">
    <property type="entry name" value="BPD_transp_1"/>
    <property type="match status" value="1"/>
</dbReference>
<organism evidence="9">
    <name type="scientific">Sulfurisphaera javensis</name>
    <dbReference type="NCBI Taxonomy" id="2049879"/>
    <lineage>
        <taxon>Archaea</taxon>
        <taxon>Thermoproteota</taxon>
        <taxon>Thermoprotei</taxon>
        <taxon>Sulfolobales</taxon>
        <taxon>Sulfolobaceae</taxon>
        <taxon>Sulfurisphaera</taxon>
    </lineage>
</organism>
<gene>
    <name evidence="9" type="ORF">SJAV_09770</name>
</gene>
<keyword evidence="4 7" id="KW-0812">Transmembrane</keyword>
<name>A0AAT9GQ54_9CREN</name>
<accession>A0AAT9GQ54</accession>
<evidence type="ECO:0000259" key="8">
    <source>
        <dbReference type="PROSITE" id="PS50928"/>
    </source>
</evidence>
<comment type="subcellular location">
    <subcellularLocation>
        <location evidence="1 7">Cell membrane</location>
        <topology evidence="1 7">Multi-pass membrane protein</topology>
    </subcellularLocation>
</comment>
<dbReference type="GO" id="GO:0055085">
    <property type="term" value="P:transmembrane transport"/>
    <property type="evidence" value="ECO:0007669"/>
    <property type="project" value="InterPro"/>
</dbReference>
<evidence type="ECO:0000313" key="9">
    <source>
        <dbReference type="EMBL" id="BFH73033.1"/>
    </source>
</evidence>
<evidence type="ECO:0000256" key="6">
    <source>
        <dbReference type="ARBA" id="ARBA00023136"/>
    </source>
</evidence>
<comment type="similarity">
    <text evidence="7">Belongs to the binding-protein-dependent transport system permease family.</text>
</comment>
<evidence type="ECO:0000256" key="2">
    <source>
        <dbReference type="ARBA" id="ARBA00022448"/>
    </source>
</evidence>
<keyword evidence="5 7" id="KW-1133">Transmembrane helix</keyword>
<keyword evidence="6 7" id="KW-0472">Membrane</keyword>
<dbReference type="EMBL" id="AP031322">
    <property type="protein sequence ID" value="BFH73033.1"/>
    <property type="molecule type" value="Genomic_DNA"/>
</dbReference>
<feature type="transmembrane region" description="Helical" evidence="7">
    <location>
        <begin position="20"/>
        <end position="41"/>
    </location>
</feature>
<dbReference type="InterPro" id="IPR035906">
    <property type="entry name" value="MetI-like_sf"/>
</dbReference>
<dbReference type="AlphaFoldDB" id="A0AAT9GQ54"/>
<feature type="transmembrane region" description="Helical" evidence="7">
    <location>
        <begin position="208"/>
        <end position="231"/>
    </location>
</feature>
<dbReference type="Gene3D" id="1.10.3720.10">
    <property type="entry name" value="MetI-like"/>
    <property type="match status" value="1"/>
</dbReference>
<evidence type="ECO:0000256" key="5">
    <source>
        <dbReference type="ARBA" id="ARBA00022989"/>
    </source>
</evidence>
<feature type="transmembrane region" description="Helical" evidence="7">
    <location>
        <begin position="271"/>
        <end position="292"/>
    </location>
</feature>
<sequence length="349" mass="38397">MDGSLIMQSSFLKFAVKRAINGIVTLLLLILFVFILIHTAAPNPAALARIYAGNPHAPPTEINQIIKEYNLNAPLYIQLFDYLKDIFTGNWGIDPIYKVQESTLLFHYLPISLQIVIPGDILAAVIGILSGAIAAANRGTLKDNTIKGVYLITWASPPFLVALIFQLVIAYYLGLLPPNGTVNPLLKAPPSYTPFPILNSLISGDWPYFLSAVRHAVLPTLSIAIITFGLFTRITRSSMLDAMESDYTKLSFAKGLKRNYVVYRVALRNSLIPVITLVALFFGYSVAGAVLVEDIYHYLGIGYFITQAIESLDYVAVLDFTIIIGIAVIVANFIADVLYGILDPRVKLE</sequence>
<dbReference type="InterPro" id="IPR045621">
    <property type="entry name" value="BPD_transp_1_N"/>
</dbReference>
<dbReference type="KEGG" id="sjv:SJAV_09770"/>
<protein>
    <submittedName>
        <fullName evidence="9">ABC transporter permease</fullName>
    </submittedName>
</protein>
<keyword evidence="3" id="KW-1003">Cell membrane</keyword>
<evidence type="ECO:0000256" key="1">
    <source>
        <dbReference type="ARBA" id="ARBA00004651"/>
    </source>
</evidence>
<reference evidence="9" key="1">
    <citation type="submission" date="2024-03" db="EMBL/GenBank/DDBJ databases">
        <title>Complete genome sequence of Sulfurisphaera javensis strain KD-1.</title>
        <authorList>
            <person name="Sakai H."/>
            <person name="Nur N."/>
            <person name="Suwanto A."/>
            <person name="Kurosawa N."/>
        </authorList>
    </citation>
    <scope>NUCLEOTIDE SEQUENCE</scope>
    <source>
        <strain evidence="9">KD-1</strain>
    </source>
</reference>
<keyword evidence="2 7" id="KW-0813">Transport</keyword>
<evidence type="ECO:0000256" key="3">
    <source>
        <dbReference type="ARBA" id="ARBA00022475"/>
    </source>
</evidence>
<feature type="transmembrane region" description="Helical" evidence="7">
    <location>
        <begin position="320"/>
        <end position="342"/>
    </location>
</feature>
<feature type="domain" description="ABC transmembrane type-1" evidence="8">
    <location>
        <begin position="109"/>
        <end position="335"/>
    </location>
</feature>
<feature type="transmembrane region" description="Helical" evidence="7">
    <location>
        <begin position="148"/>
        <end position="173"/>
    </location>
</feature>
<dbReference type="GO" id="GO:0005886">
    <property type="term" value="C:plasma membrane"/>
    <property type="evidence" value="ECO:0007669"/>
    <property type="project" value="UniProtKB-SubCell"/>
</dbReference>
<dbReference type="PANTHER" id="PTHR43163:SF6">
    <property type="entry name" value="DIPEPTIDE TRANSPORT SYSTEM PERMEASE PROTEIN DPPB-RELATED"/>
    <property type="match status" value="1"/>
</dbReference>
<evidence type="ECO:0000256" key="4">
    <source>
        <dbReference type="ARBA" id="ARBA00022692"/>
    </source>
</evidence>
<dbReference type="PANTHER" id="PTHR43163">
    <property type="entry name" value="DIPEPTIDE TRANSPORT SYSTEM PERMEASE PROTEIN DPPB-RELATED"/>
    <property type="match status" value="1"/>
</dbReference>
<dbReference type="SUPFAM" id="SSF161098">
    <property type="entry name" value="MetI-like"/>
    <property type="match status" value="1"/>
</dbReference>
<evidence type="ECO:0000256" key="7">
    <source>
        <dbReference type="RuleBase" id="RU363032"/>
    </source>
</evidence>
<feature type="transmembrane region" description="Helical" evidence="7">
    <location>
        <begin position="111"/>
        <end position="136"/>
    </location>
</feature>
<proteinExistence type="inferred from homology"/>
<dbReference type="InterPro" id="IPR000515">
    <property type="entry name" value="MetI-like"/>
</dbReference>
<dbReference type="PROSITE" id="PS50928">
    <property type="entry name" value="ABC_TM1"/>
    <property type="match status" value="1"/>
</dbReference>